<dbReference type="STRING" id="1117943.SFHH103_02868"/>
<feature type="domain" description="Amidohydrolase-related" evidence="1">
    <location>
        <begin position="116"/>
        <end position="469"/>
    </location>
</feature>
<dbReference type="Proteomes" id="UP000007735">
    <property type="component" value="Chromosome"/>
</dbReference>
<evidence type="ECO:0000313" key="3">
    <source>
        <dbReference type="Proteomes" id="UP000007735"/>
    </source>
</evidence>
<dbReference type="Gene3D" id="2.30.40.10">
    <property type="entry name" value="Urease, subunit C, domain 1"/>
    <property type="match status" value="1"/>
</dbReference>
<dbReference type="Pfam" id="PF01979">
    <property type="entry name" value="Amidohydro_1"/>
    <property type="match status" value="1"/>
</dbReference>
<dbReference type="InterPro" id="IPR032466">
    <property type="entry name" value="Metal_Hydrolase"/>
</dbReference>
<dbReference type="eggNOG" id="COG1228">
    <property type="taxonomic scope" value="Bacteria"/>
</dbReference>
<proteinExistence type="predicted"/>
<dbReference type="CDD" id="cd01299">
    <property type="entry name" value="Met_dep_hydrolase_A"/>
    <property type="match status" value="1"/>
</dbReference>
<dbReference type="PATRIC" id="fig|380.5.peg.3045"/>
<gene>
    <name evidence="2" type="ordered locus">SFHH103_02868</name>
</gene>
<dbReference type="PANTHER" id="PTHR43135:SF3">
    <property type="entry name" value="ALPHA-D-RIBOSE 1-METHYLPHOSPHONATE 5-TRIPHOSPHATE DIPHOSPHATASE"/>
    <property type="match status" value="1"/>
</dbReference>
<evidence type="ECO:0000259" key="1">
    <source>
        <dbReference type="Pfam" id="PF01979"/>
    </source>
</evidence>
<dbReference type="HOGENOM" id="CLU_023620_2_0_5"/>
<name>G9A0G4_SINF1</name>
<dbReference type="PROSITE" id="PS51318">
    <property type="entry name" value="TAT"/>
    <property type="match status" value="1"/>
</dbReference>
<dbReference type="PANTHER" id="PTHR43135">
    <property type="entry name" value="ALPHA-D-RIBOSE 1-METHYLPHOSPHONATE 5-TRIPHOSPHATE DIPHOSPHATASE"/>
    <property type="match status" value="1"/>
</dbReference>
<dbReference type="KEGG" id="sfh:SFHH103_02868"/>
<dbReference type="SUPFAM" id="SSF51338">
    <property type="entry name" value="Composite domain of metallo-dependent hydrolases"/>
    <property type="match status" value="2"/>
</dbReference>
<organism evidence="2 3">
    <name type="scientific">Sinorhizobium fredii (strain HH103)</name>
    <dbReference type="NCBI Taxonomy" id="1117943"/>
    <lineage>
        <taxon>Bacteria</taxon>
        <taxon>Pseudomonadati</taxon>
        <taxon>Pseudomonadota</taxon>
        <taxon>Alphaproteobacteria</taxon>
        <taxon>Hyphomicrobiales</taxon>
        <taxon>Rhizobiaceae</taxon>
        <taxon>Sinorhizobium/Ensifer group</taxon>
        <taxon>Sinorhizobium</taxon>
    </lineage>
</organism>
<sequence>MIRLGTKYQHLVHGTGCGCLSPVLQQASRRLDEFSRRSFLAGLGAAAVTGMMPGRSFAQGPTSKLLLSKVRLFDGKADTLRAGVQVLIEGNRIASVDATNSAPPSDATVIDCGDRVLMPGMIDAHWHTLYAAVPLAVIATGDPGFVFSASTAEAERTLMRGFTTVRDLGSPVFSFKQAIDSGVIPGPRIFPSGAMITTSGGHGDLRMPSEIPPDSGRLSVSELVGAAAIADSVGDLKQRVREQLLQGASQVKIVGGGGVSSPRSPLDMSTFSEEELRAAIDVARDWNTYATVHAYAPHTVQRAIAAGAVCIEHAHLMDEETARIMADKEVWLSTQPFLSTEDVAPQAGPSAERMLQVFAGTPRIYELVRKHGIKTAWGSDVLFSPEITPRQGIMLTHLSNWYTNAETLRIATSVNAELLALSNLRTPYPGKLGIIEEGALADMLVVDGNPLEDIRLIEDPGKNLAVIVKDGKVHKNTL</sequence>
<accession>G9A0G4</accession>
<evidence type="ECO:0000313" key="2">
    <source>
        <dbReference type="EMBL" id="CCE97360.1"/>
    </source>
</evidence>
<dbReference type="InterPro" id="IPR057744">
    <property type="entry name" value="OTAase-like"/>
</dbReference>
<dbReference type="InterPro" id="IPR006680">
    <property type="entry name" value="Amidohydro-rel"/>
</dbReference>
<dbReference type="InterPro" id="IPR011059">
    <property type="entry name" value="Metal-dep_hydrolase_composite"/>
</dbReference>
<reference evidence="2 3" key="1">
    <citation type="journal article" date="2012" name="J. Bacteriol.">
        <title>Genome sequence of the soybean symbiont Sinorhizobium fredii HH103.</title>
        <authorList>
            <person name="Weidner S."/>
            <person name="Becker A."/>
            <person name="Bonilla I."/>
            <person name="Jaenicke S."/>
            <person name="Lloret J."/>
            <person name="Margaret I."/>
            <person name="Puhler A."/>
            <person name="Ruiz-Sainz J.E."/>
            <person name="Schneiker-Bekel S."/>
            <person name="Szczepanowski R."/>
            <person name="Vinardell J.M."/>
            <person name="Zehner S."/>
            <person name="Gottfert M."/>
        </authorList>
    </citation>
    <scope>NUCLEOTIDE SEQUENCE [LARGE SCALE GENOMIC DNA]</scope>
    <source>
        <strain evidence="2 3">HH103</strain>
    </source>
</reference>
<dbReference type="Gene3D" id="3.20.20.140">
    <property type="entry name" value="Metal-dependent hydrolases"/>
    <property type="match status" value="1"/>
</dbReference>
<dbReference type="InterPro" id="IPR006311">
    <property type="entry name" value="TAT_signal"/>
</dbReference>
<protein>
    <submittedName>
        <fullName evidence="2">Amidohydrolase</fullName>
    </submittedName>
</protein>
<dbReference type="PROSITE" id="PS51257">
    <property type="entry name" value="PROKAR_LIPOPROTEIN"/>
    <property type="match status" value="1"/>
</dbReference>
<dbReference type="EMBL" id="HE616890">
    <property type="protein sequence ID" value="CCE97360.1"/>
    <property type="molecule type" value="Genomic_DNA"/>
</dbReference>
<dbReference type="GO" id="GO:0016810">
    <property type="term" value="F:hydrolase activity, acting on carbon-nitrogen (but not peptide) bonds"/>
    <property type="evidence" value="ECO:0007669"/>
    <property type="project" value="InterPro"/>
</dbReference>
<dbReference type="AlphaFoldDB" id="G9A0G4"/>
<dbReference type="RefSeq" id="WP_014329775.1">
    <property type="nucleotide sequence ID" value="NC_016812.1"/>
</dbReference>
<dbReference type="SUPFAM" id="SSF51556">
    <property type="entry name" value="Metallo-dependent hydrolases"/>
    <property type="match status" value="1"/>
</dbReference>
<dbReference type="InterPro" id="IPR051781">
    <property type="entry name" value="Metallo-dep_Hydrolase"/>
</dbReference>